<evidence type="ECO:0000259" key="1">
    <source>
        <dbReference type="Pfam" id="PF23639"/>
    </source>
</evidence>
<reference evidence="2 3" key="1">
    <citation type="submission" date="2018-01" db="EMBL/GenBank/DDBJ databases">
        <title>Whole genome sequencing of Histamine producing bacteria.</title>
        <authorList>
            <person name="Butler K."/>
        </authorList>
    </citation>
    <scope>NUCLEOTIDE SEQUENCE [LARGE SCALE GENOMIC DNA]</scope>
    <source>
        <strain evidence="2 3">JCM 12947</strain>
    </source>
</reference>
<keyword evidence="3" id="KW-1185">Reference proteome</keyword>
<evidence type="ECO:0000313" key="3">
    <source>
        <dbReference type="Proteomes" id="UP000240987"/>
    </source>
</evidence>
<dbReference type="OrthoDB" id="9811157at2"/>
<protein>
    <recommendedName>
        <fullName evidence="1">DUF7146 domain-containing protein</fullName>
    </recommendedName>
</protein>
<feature type="domain" description="DUF7146" evidence="1">
    <location>
        <begin position="34"/>
        <end position="133"/>
    </location>
</feature>
<feature type="non-terminal residue" evidence="2">
    <location>
        <position position="1"/>
    </location>
</feature>
<feature type="non-terminal residue" evidence="2">
    <location>
        <position position="168"/>
    </location>
</feature>
<dbReference type="EMBL" id="PYMJ01000156">
    <property type="protein sequence ID" value="PSU36799.1"/>
    <property type="molecule type" value="Genomic_DNA"/>
</dbReference>
<sequence length="168" mass="18611">KADTLLSEPDKHQLTINPQHEQLKATVPLKQSQLEARAQQYFNDGIPVTNTLAQTYLDTNPNRPFKDNDSIRYHPRVYSSETRSTHPALIAKLETPDNQIKGIAVTYLNDATGDISDLKINKRVLGTKSGNHIPINEGIQADYSILAVGIENALLINDNNPTNTDIIA</sequence>
<dbReference type="Pfam" id="PF23639">
    <property type="entry name" value="DUF7146"/>
    <property type="match status" value="1"/>
</dbReference>
<gene>
    <name evidence="2" type="ORF">C9J12_30425</name>
</gene>
<organism evidence="2 3">
    <name type="scientific">Photobacterium frigidiphilum</name>
    <dbReference type="NCBI Taxonomy" id="264736"/>
    <lineage>
        <taxon>Bacteria</taxon>
        <taxon>Pseudomonadati</taxon>
        <taxon>Pseudomonadota</taxon>
        <taxon>Gammaproteobacteria</taxon>
        <taxon>Vibrionales</taxon>
        <taxon>Vibrionaceae</taxon>
        <taxon>Photobacterium</taxon>
    </lineage>
</organism>
<dbReference type="InterPro" id="IPR055570">
    <property type="entry name" value="DUF7146"/>
</dbReference>
<dbReference type="AlphaFoldDB" id="A0A2T3J5F6"/>
<dbReference type="RefSeq" id="WP_146150150.1">
    <property type="nucleotide sequence ID" value="NZ_PYMJ01000156.1"/>
</dbReference>
<dbReference type="Proteomes" id="UP000240987">
    <property type="component" value="Unassembled WGS sequence"/>
</dbReference>
<comment type="caution">
    <text evidence="2">The sequence shown here is derived from an EMBL/GenBank/DDBJ whole genome shotgun (WGS) entry which is preliminary data.</text>
</comment>
<accession>A0A2T3J5F6</accession>
<evidence type="ECO:0000313" key="2">
    <source>
        <dbReference type="EMBL" id="PSU36799.1"/>
    </source>
</evidence>
<name>A0A2T3J5F6_9GAMM</name>
<proteinExistence type="predicted"/>